<evidence type="ECO:0000259" key="6">
    <source>
        <dbReference type="PROSITE" id="PS50111"/>
    </source>
</evidence>
<dbReference type="SMART" id="SM00283">
    <property type="entry name" value="MA"/>
    <property type="match status" value="1"/>
</dbReference>
<gene>
    <name evidence="7" type="ORF">GCM10017083_37760</name>
</gene>
<name>A0A918XUC5_9PROT</name>
<keyword evidence="5" id="KW-0472">Membrane</keyword>
<dbReference type="Pfam" id="PF00015">
    <property type="entry name" value="MCPsignal"/>
    <property type="match status" value="1"/>
</dbReference>
<dbReference type="Proteomes" id="UP000630353">
    <property type="component" value="Unassembled WGS sequence"/>
</dbReference>
<dbReference type="PROSITE" id="PS50111">
    <property type="entry name" value="CHEMOTAXIS_TRANSDUC_2"/>
    <property type="match status" value="1"/>
</dbReference>
<keyword evidence="3" id="KW-0175">Coiled coil</keyword>
<evidence type="ECO:0000256" key="4">
    <source>
        <dbReference type="SAM" id="MobiDB-lite"/>
    </source>
</evidence>
<dbReference type="EMBL" id="BMZS01000009">
    <property type="protein sequence ID" value="GHD56967.1"/>
    <property type="molecule type" value="Genomic_DNA"/>
</dbReference>
<evidence type="ECO:0000256" key="1">
    <source>
        <dbReference type="ARBA" id="ARBA00023224"/>
    </source>
</evidence>
<dbReference type="GO" id="GO:0016020">
    <property type="term" value="C:membrane"/>
    <property type="evidence" value="ECO:0007669"/>
    <property type="project" value="InterPro"/>
</dbReference>
<feature type="coiled-coil region" evidence="3">
    <location>
        <begin position="167"/>
        <end position="218"/>
    </location>
</feature>
<evidence type="ECO:0000256" key="2">
    <source>
        <dbReference type="PROSITE-ProRule" id="PRU00284"/>
    </source>
</evidence>
<evidence type="ECO:0000313" key="8">
    <source>
        <dbReference type="Proteomes" id="UP000630353"/>
    </source>
</evidence>
<evidence type="ECO:0000313" key="7">
    <source>
        <dbReference type="EMBL" id="GHD56967.1"/>
    </source>
</evidence>
<dbReference type="InterPro" id="IPR004089">
    <property type="entry name" value="MCPsignal_dom"/>
</dbReference>
<keyword evidence="5" id="KW-0812">Transmembrane</keyword>
<reference evidence="7" key="2">
    <citation type="submission" date="2020-09" db="EMBL/GenBank/DDBJ databases">
        <authorList>
            <person name="Sun Q."/>
            <person name="Kim S."/>
        </authorList>
    </citation>
    <scope>NUCLEOTIDE SEQUENCE</scope>
    <source>
        <strain evidence="7">KCTC 42651</strain>
    </source>
</reference>
<feature type="transmembrane region" description="Helical" evidence="5">
    <location>
        <begin position="37"/>
        <end position="54"/>
    </location>
</feature>
<keyword evidence="8" id="KW-1185">Reference proteome</keyword>
<proteinExistence type="predicted"/>
<dbReference type="SUPFAM" id="SSF58104">
    <property type="entry name" value="Methyl-accepting chemotaxis protein (MCP) signaling domain"/>
    <property type="match status" value="1"/>
</dbReference>
<dbReference type="RefSeq" id="WP_189992519.1">
    <property type="nucleotide sequence ID" value="NZ_BMZS01000009.1"/>
</dbReference>
<reference evidence="7" key="1">
    <citation type="journal article" date="2014" name="Int. J. Syst. Evol. Microbiol.">
        <title>Complete genome sequence of Corynebacterium casei LMG S-19264T (=DSM 44701T), isolated from a smear-ripened cheese.</title>
        <authorList>
            <consortium name="US DOE Joint Genome Institute (JGI-PGF)"/>
            <person name="Walter F."/>
            <person name="Albersmeier A."/>
            <person name="Kalinowski J."/>
            <person name="Ruckert C."/>
        </authorList>
    </citation>
    <scope>NUCLEOTIDE SEQUENCE</scope>
    <source>
        <strain evidence="7">KCTC 42651</strain>
    </source>
</reference>
<evidence type="ECO:0000256" key="3">
    <source>
        <dbReference type="SAM" id="Coils"/>
    </source>
</evidence>
<feature type="transmembrane region" description="Helical" evidence="5">
    <location>
        <begin position="141"/>
        <end position="161"/>
    </location>
</feature>
<dbReference type="AlphaFoldDB" id="A0A918XUC5"/>
<feature type="transmembrane region" description="Helical" evidence="5">
    <location>
        <begin position="66"/>
        <end position="88"/>
    </location>
</feature>
<dbReference type="Gene3D" id="1.10.287.950">
    <property type="entry name" value="Methyl-accepting chemotaxis protein"/>
    <property type="match status" value="1"/>
</dbReference>
<keyword evidence="5" id="KW-1133">Transmembrane helix</keyword>
<comment type="caution">
    <text evidence="7">The sequence shown here is derived from an EMBL/GenBank/DDBJ whole genome shotgun (WGS) entry which is preliminary data.</text>
</comment>
<feature type="domain" description="Methyl-accepting transducer" evidence="6">
    <location>
        <begin position="222"/>
        <end position="465"/>
    </location>
</feature>
<dbReference type="PANTHER" id="PTHR32089">
    <property type="entry name" value="METHYL-ACCEPTING CHEMOTAXIS PROTEIN MCPB"/>
    <property type="match status" value="1"/>
</dbReference>
<feature type="region of interest" description="Disordered" evidence="4">
    <location>
        <begin position="242"/>
        <end position="267"/>
    </location>
</feature>
<evidence type="ECO:0000256" key="5">
    <source>
        <dbReference type="SAM" id="Phobius"/>
    </source>
</evidence>
<organism evidence="7 8">
    <name type="scientific">Thalassobaculum fulvum</name>
    <dbReference type="NCBI Taxonomy" id="1633335"/>
    <lineage>
        <taxon>Bacteria</taxon>
        <taxon>Pseudomonadati</taxon>
        <taxon>Pseudomonadota</taxon>
        <taxon>Alphaproteobacteria</taxon>
        <taxon>Rhodospirillales</taxon>
        <taxon>Thalassobaculaceae</taxon>
        <taxon>Thalassobaculum</taxon>
    </lineage>
</organism>
<keyword evidence="1 2" id="KW-0807">Transducer</keyword>
<sequence>MNELTTLRRRATTVLAIFLVLQIPVSAAVALVLGRDLLLPVGAITVVAATVGALTRWRIDDPGTRLALAAGLMGAVSILVFQFAGHPWQIDMHMYYFACLAMLAGLTDWRAIVTATAVVAVHHLSLNFLLPAAVFPDGSDFGRVVLHAVIVVAEAAVLVWLTHQVAHAFEQSAKSRAEAEAAEAERAAIAARQQDQERRGAEERAAALRQTAEALEASIGSISETVAAAAEELNRTSSVLTDTTTRAADRSEAVAGNTREASERARATEAEVGRLNTVIEEINRQVVSSGEITRDAAERARETDSTVAGLAEAVHRIGDVLGLINDIAERTNLLALNATIEAARAGEAGKGFAVVASEVKSLSTQTAQATDRIAGEIESIRAEAEGAVAAIRGIAEAVARIDETARATAETIGVQSGVTRQIADQVRGLADTSRDAAEAITRVALETRESGTSAEDVRRASEDLARHAERLRRETTTFVEQVRAS</sequence>
<dbReference type="GO" id="GO:0007165">
    <property type="term" value="P:signal transduction"/>
    <property type="evidence" value="ECO:0007669"/>
    <property type="project" value="UniProtKB-KW"/>
</dbReference>
<accession>A0A918XUC5</accession>
<protein>
    <submittedName>
        <fullName evidence="7">Chemotaxis protein</fullName>
    </submittedName>
</protein>
<dbReference type="PANTHER" id="PTHR32089:SF112">
    <property type="entry name" value="LYSOZYME-LIKE PROTEIN-RELATED"/>
    <property type="match status" value="1"/>
</dbReference>